<dbReference type="InterPro" id="IPR035906">
    <property type="entry name" value="MetI-like_sf"/>
</dbReference>
<keyword evidence="3" id="KW-1003">Cell membrane</keyword>
<dbReference type="RefSeq" id="WP_009244084.1">
    <property type="nucleotide sequence ID" value="NZ_KI669415.1"/>
</dbReference>
<reference evidence="9 10" key="1">
    <citation type="submission" date="2013-10" db="EMBL/GenBank/DDBJ databases">
        <title>The Genome Sequence of Ruminococcus gnavus CC55_001C.</title>
        <authorList>
            <consortium name="The Broad Institute Genomics Platform"/>
            <person name="Earl A."/>
            <person name="Allen-Vercoe E."/>
            <person name="Daigneault M."/>
            <person name="Young S.K."/>
            <person name="Zeng Q."/>
            <person name="Gargeya S."/>
            <person name="Fitzgerald M."/>
            <person name="Abouelleil A."/>
            <person name="Alvarado L."/>
            <person name="Chapman S.B."/>
            <person name="Gainer-Dewar J."/>
            <person name="Goldberg J."/>
            <person name="Griggs A."/>
            <person name="Gujja S."/>
            <person name="Hansen M."/>
            <person name="Howarth C."/>
            <person name="Imamovic A."/>
            <person name="Ireland A."/>
            <person name="Larimer J."/>
            <person name="McCowan C."/>
            <person name="Murphy C."/>
            <person name="Pearson M."/>
            <person name="Poon T.W."/>
            <person name="Priest M."/>
            <person name="Roberts A."/>
            <person name="Saif S."/>
            <person name="Shea T."/>
            <person name="Sykes S."/>
            <person name="Wortman J."/>
            <person name="Nusbaum C."/>
            <person name="Birren B."/>
        </authorList>
    </citation>
    <scope>NUCLEOTIDE SEQUENCE [LARGE SCALE GENOMIC DNA]</scope>
    <source>
        <strain evidence="9 10">CC55_001C</strain>
    </source>
</reference>
<dbReference type="Proteomes" id="UP000018690">
    <property type="component" value="Unassembled WGS sequence"/>
</dbReference>
<keyword evidence="4 7" id="KW-0812">Transmembrane</keyword>
<organism evidence="9 10">
    <name type="scientific">Mediterraneibacter gnavus (strain CC55_001C)</name>
    <dbReference type="NCBI Taxonomy" id="1073375"/>
    <lineage>
        <taxon>Bacteria</taxon>
        <taxon>Bacillati</taxon>
        <taxon>Bacillota</taxon>
        <taxon>Clostridia</taxon>
        <taxon>Lachnospirales</taxon>
        <taxon>Lachnospiraceae</taxon>
        <taxon>Mediterraneibacter</taxon>
    </lineage>
</organism>
<proteinExistence type="inferred from homology"/>
<comment type="similarity">
    <text evidence="7">Belongs to the binding-protein-dependent transport system permease family.</text>
</comment>
<comment type="caution">
    <text evidence="9">The sequence shown here is derived from an EMBL/GenBank/DDBJ whole genome shotgun (WGS) entry which is preliminary data.</text>
</comment>
<dbReference type="Pfam" id="PF00528">
    <property type="entry name" value="BPD_transp_1"/>
    <property type="match status" value="1"/>
</dbReference>
<feature type="transmembrane region" description="Helical" evidence="7">
    <location>
        <begin position="109"/>
        <end position="130"/>
    </location>
</feature>
<sequence length="280" mass="31231">MIDSECSKFSVGKFAATIVLVIVCLVMLTPIIFAVINSFKPYAEMMTSFVSFPNSLDLNNYVKAWKVANYQKSFFVSLVITVFGTIGAVLLASMASYKLARTKTRLSNFIFMVFVLSMTIPFHAIMIPLVQLANKLHITRSLIGIIPIYWGMYIPFAVFMLHGFVKTIPIELEEAAMLEGSRPMHTFFKIVFPLLRTPVATVCILDALSIWNDFLMPMLILSGNPNLKTIPMTQVNLFGQYTSEWNIAIAGMVLGLIPCLLFFLIMQKNIVGGLTDGAVK</sequence>
<feature type="transmembrane region" description="Helical" evidence="7">
    <location>
        <begin position="142"/>
        <end position="165"/>
    </location>
</feature>
<evidence type="ECO:0000256" key="1">
    <source>
        <dbReference type="ARBA" id="ARBA00004651"/>
    </source>
</evidence>
<evidence type="ECO:0000259" key="8">
    <source>
        <dbReference type="PROSITE" id="PS50928"/>
    </source>
</evidence>
<evidence type="ECO:0000256" key="3">
    <source>
        <dbReference type="ARBA" id="ARBA00022475"/>
    </source>
</evidence>
<evidence type="ECO:0000256" key="4">
    <source>
        <dbReference type="ARBA" id="ARBA00022692"/>
    </source>
</evidence>
<accession>A0A829NIU0</accession>
<protein>
    <recommendedName>
        <fullName evidence="8">ABC transmembrane type-1 domain-containing protein</fullName>
    </recommendedName>
</protein>
<evidence type="ECO:0000313" key="10">
    <source>
        <dbReference type="Proteomes" id="UP000018690"/>
    </source>
</evidence>
<keyword evidence="2 7" id="KW-0813">Transport</keyword>
<evidence type="ECO:0000256" key="6">
    <source>
        <dbReference type="ARBA" id="ARBA00023136"/>
    </source>
</evidence>
<dbReference type="PANTHER" id="PTHR43744">
    <property type="entry name" value="ABC TRANSPORTER PERMEASE PROTEIN MG189-RELATED-RELATED"/>
    <property type="match status" value="1"/>
</dbReference>
<dbReference type="Gene3D" id="1.10.3720.10">
    <property type="entry name" value="MetI-like"/>
    <property type="match status" value="1"/>
</dbReference>
<dbReference type="GO" id="GO:0005886">
    <property type="term" value="C:plasma membrane"/>
    <property type="evidence" value="ECO:0007669"/>
    <property type="project" value="UniProtKB-SubCell"/>
</dbReference>
<keyword evidence="6 7" id="KW-0472">Membrane</keyword>
<evidence type="ECO:0000256" key="5">
    <source>
        <dbReference type="ARBA" id="ARBA00022989"/>
    </source>
</evidence>
<dbReference type="EMBL" id="AZJF01000004">
    <property type="protein sequence ID" value="ETD17998.1"/>
    <property type="molecule type" value="Genomic_DNA"/>
</dbReference>
<evidence type="ECO:0000256" key="7">
    <source>
        <dbReference type="RuleBase" id="RU363032"/>
    </source>
</evidence>
<keyword evidence="5 7" id="KW-1133">Transmembrane helix</keyword>
<evidence type="ECO:0000313" key="9">
    <source>
        <dbReference type="EMBL" id="ETD17998.1"/>
    </source>
</evidence>
<dbReference type="AlphaFoldDB" id="A0A829NIU0"/>
<name>A0A829NIU0_MEDG5</name>
<dbReference type="PROSITE" id="PS50928">
    <property type="entry name" value="ABC_TM1"/>
    <property type="match status" value="1"/>
</dbReference>
<dbReference type="PANTHER" id="PTHR43744:SF8">
    <property type="entry name" value="SN-GLYCEROL-3-PHOSPHATE TRANSPORT SYSTEM PERMEASE PROTEIN UGPE"/>
    <property type="match status" value="1"/>
</dbReference>
<feature type="domain" description="ABC transmembrane type-1" evidence="8">
    <location>
        <begin position="74"/>
        <end position="266"/>
    </location>
</feature>
<comment type="subcellular location">
    <subcellularLocation>
        <location evidence="1 7">Cell membrane</location>
        <topology evidence="1 7">Multi-pass membrane protein</topology>
    </subcellularLocation>
</comment>
<gene>
    <name evidence="9" type="ORF">HMPREF1201_01721</name>
</gene>
<dbReference type="SUPFAM" id="SSF161098">
    <property type="entry name" value="MetI-like"/>
    <property type="match status" value="1"/>
</dbReference>
<keyword evidence="10" id="KW-1185">Reference proteome</keyword>
<evidence type="ECO:0000256" key="2">
    <source>
        <dbReference type="ARBA" id="ARBA00022448"/>
    </source>
</evidence>
<feature type="transmembrane region" description="Helical" evidence="7">
    <location>
        <begin position="74"/>
        <end position="97"/>
    </location>
</feature>
<feature type="transmembrane region" description="Helical" evidence="7">
    <location>
        <begin position="245"/>
        <end position="265"/>
    </location>
</feature>
<dbReference type="GO" id="GO:0055085">
    <property type="term" value="P:transmembrane transport"/>
    <property type="evidence" value="ECO:0007669"/>
    <property type="project" value="InterPro"/>
</dbReference>
<feature type="transmembrane region" description="Helical" evidence="7">
    <location>
        <begin position="12"/>
        <end position="36"/>
    </location>
</feature>
<dbReference type="CDD" id="cd06261">
    <property type="entry name" value="TM_PBP2"/>
    <property type="match status" value="1"/>
</dbReference>
<dbReference type="InterPro" id="IPR000515">
    <property type="entry name" value="MetI-like"/>
</dbReference>